<sequence length="62" mass="6973">MCSKSSFVLLPTDVGKPRYFSQRAPVLIPVICIISVLTYAGQLELKKIADFEVFTICPEPLW</sequence>
<dbReference type="EMBL" id="GBRH01250476">
    <property type="protein sequence ID" value="JAD47419.1"/>
    <property type="molecule type" value="Transcribed_RNA"/>
</dbReference>
<proteinExistence type="predicted"/>
<accession>A0A0A9A6V4</accession>
<protein>
    <submittedName>
        <fullName evidence="1">Uncharacterized protein</fullName>
    </submittedName>
</protein>
<name>A0A0A9A6V4_ARUDO</name>
<organism evidence="1">
    <name type="scientific">Arundo donax</name>
    <name type="common">Giant reed</name>
    <name type="synonym">Donax arundinaceus</name>
    <dbReference type="NCBI Taxonomy" id="35708"/>
    <lineage>
        <taxon>Eukaryota</taxon>
        <taxon>Viridiplantae</taxon>
        <taxon>Streptophyta</taxon>
        <taxon>Embryophyta</taxon>
        <taxon>Tracheophyta</taxon>
        <taxon>Spermatophyta</taxon>
        <taxon>Magnoliopsida</taxon>
        <taxon>Liliopsida</taxon>
        <taxon>Poales</taxon>
        <taxon>Poaceae</taxon>
        <taxon>PACMAD clade</taxon>
        <taxon>Arundinoideae</taxon>
        <taxon>Arundineae</taxon>
        <taxon>Arundo</taxon>
    </lineage>
</organism>
<reference evidence="1" key="2">
    <citation type="journal article" date="2015" name="Data Brief">
        <title>Shoot transcriptome of the giant reed, Arundo donax.</title>
        <authorList>
            <person name="Barrero R.A."/>
            <person name="Guerrero F.D."/>
            <person name="Moolhuijzen P."/>
            <person name="Goolsby J.A."/>
            <person name="Tidwell J."/>
            <person name="Bellgard S.E."/>
            <person name="Bellgard M.I."/>
        </authorList>
    </citation>
    <scope>NUCLEOTIDE SEQUENCE</scope>
    <source>
        <tissue evidence="1">Shoot tissue taken approximately 20 cm above the soil surface</tissue>
    </source>
</reference>
<evidence type="ECO:0000313" key="1">
    <source>
        <dbReference type="EMBL" id="JAD47419.1"/>
    </source>
</evidence>
<dbReference type="AlphaFoldDB" id="A0A0A9A6V4"/>
<reference evidence="1" key="1">
    <citation type="submission" date="2014-09" db="EMBL/GenBank/DDBJ databases">
        <authorList>
            <person name="Magalhaes I.L.F."/>
            <person name="Oliveira U."/>
            <person name="Santos F.R."/>
            <person name="Vidigal T.H.D.A."/>
            <person name="Brescovit A.D."/>
            <person name="Santos A.J."/>
        </authorList>
    </citation>
    <scope>NUCLEOTIDE SEQUENCE</scope>
    <source>
        <tissue evidence="1">Shoot tissue taken approximately 20 cm above the soil surface</tissue>
    </source>
</reference>